<dbReference type="RefSeq" id="WP_211422942.1">
    <property type="nucleotide sequence ID" value="NZ_CP072642.1"/>
</dbReference>
<dbReference type="PANTHER" id="PTHR46268:SF6">
    <property type="entry name" value="UNIVERSAL STRESS PROTEIN UP12"/>
    <property type="match status" value="1"/>
</dbReference>
<dbReference type="Gene3D" id="3.40.50.620">
    <property type="entry name" value="HUPs"/>
    <property type="match status" value="1"/>
</dbReference>
<dbReference type="InterPro" id="IPR006015">
    <property type="entry name" value="Universal_stress_UspA"/>
</dbReference>
<dbReference type="EMBL" id="CP072642">
    <property type="protein sequence ID" value="QUV94667.1"/>
    <property type="molecule type" value="Genomic_DNA"/>
</dbReference>
<protein>
    <submittedName>
        <fullName evidence="3">Universal stress protein</fullName>
    </submittedName>
</protein>
<evidence type="ECO:0000313" key="3">
    <source>
        <dbReference type="EMBL" id="QUV94667.1"/>
    </source>
</evidence>
<keyword evidence="4" id="KW-1185">Reference proteome</keyword>
<evidence type="ECO:0000259" key="2">
    <source>
        <dbReference type="Pfam" id="PF00582"/>
    </source>
</evidence>
<dbReference type="InterPro" id="IPR014729">
    <property type="entry name" value="Rossmann-like_a/b/a_fold"/>
</dbReference>
<dbReference type="SUPFAM" id="SSF52402">
    <property type="entry name" value="Adenine nucleotide alpha hydrolases-like"/>
    <property type="match status" value="1"/>
</dbReference>
<dbReference type="InterPro" id="IPR006016">
    <property type="entry name" value="UspA"/>
</dbReference>
<accession>A0ABX8B243</accession>
<gene>
    <name evidence="3" type="ORF">J8C05_04255</name>
</gene>
<organism evidence="3 4">
    <name type="scientific">Chloracidobacterium sp. N</name>
    <dbReference type="NCBI Taxonomy" id="2821540"/>
    <lineage>
        <taxon>Bacteria</taxon>
        <taxon>Pseudomonadati</taxon>
        <taxon>Acidobacteriota</taxon>
        <taxon>Terriglobia</taxon>
        <taxon>Terriglobales</taxon>
        <taxon>Acidobacteriaceae</taxon>
        <taxon>Chloracidobacterium</taxon>
        <taxon>Chloracidobacterium aggregatum</taxon>
    </lineage>
</organism>
<name>A0ABX8B243_9BACT</name>
<dbReference type="PANTHER" id="PTHR46268">
    <property type="entry name" value="STRESS RESPONSE PROTEIN NHAX"/>
    <property type="match status" value="1"/>
</dbReference>
<feature type="domain" description="UspA" evidence="2">
    <location>
        <begin position="1"/>
        <end position="147"/>
    </location>
</feature>
<sequence>MFEKILLATDGSETALKAARAAGELASKTNGSLTLLFVMEPFNEMAYISLPGYELGIDPEKVERFQRESANAVLERTAEVLKPLGVPFITRYEIGAPSATIVSVAENEGFEVIVIGSRGRGPIASFLLGSVCDRVMHRAHCPVLVIK</sequence>
<dbReference type="Proteomes" id="UP000677668">
    <property type="component" value="Chromosome 1"/>
</dbReference>
<proteinExistence type="inferred from homology"/>
<reference evidence="3 4" key="1">
    <citation type="submission" date="2021-03" db="EMBL/GenBank/DDBJ databases">
        <title>Genomic and phenotypic characterization of Chloracidobacterium isolates provides evidence for multiple species.</title>
        <authorList>
            <person name="Saini M.K."/>
            <person name="Costas A.M.G."/>
            <person name="Tank M."/>
            <person name="Bryant D.A."/>
        </authorList>
    </citation>
    <scope>NUCLEOTIDE SEQUENCE [LARGE SCALE GENOMIC DNA]</scope>
    <source>
        <strain evidence="3 4">N</strain>
    </source>
</reference>
<dbReference type="Pfam" id="PF00582">
    <property type="entry name" value="Usp"/>
    <property type="match status" value="1"/>
</dbReference>
<evidence type="ECO:0000256" key="1">
    <source>
        <dbReference type="ARBA" id="ARBA00008791"/>
    </source>
</evidence>
<dbReference type="CDD" id="cd00293">
    <property type="entry name" value="USP-like"/>
    <property type="match status" value="1"/>
</dbReference>
<dbReference type="PRINTS" id="PR01438">
    <property type="entry name" value="UNVRSLSTRESS"/>
</dbReference>
<evidence type="ECO:0000313" key="4">
    <source>
        <dbReference type="Proteomes" id="UP000677668"/>
    </source>
</evidence>
<comment type="similarity">
    <text evidence="1">Belongs to the universal stress protein A family.</text>
</comment>